<proteinExistence type="predicted"/>
<sequence>MSGRGFFSLKTTAQIWWEVTTAGLWVTLLNKLGQRAKDKLEQRVRVYRDIVYAEHNGVPLRLDLFVPNEPAPKEGFPVVVALHGGAWCTGSKQDMTWVGYSLAKEGMVVACVGYRLAPQFRYPAQLKDCQAAVRWLRENAPKRVQGAGGEVQRWDVNPEHITALGVSSGGHLALLLGLRDEVIDGVSSKVKKVVAIFPPTDLTAPYYRESAKNPPPLMPNYLLNFLGSTYEENPTLWQDASPIYHVNPEAAPCFIIQGTRDSLVPADQAIRFAEAMRRVGAKVTLVLIEGLGHGYSLRPKIMRQLNNALDEAVRFLKSP</sequence>
<protein>
    <submittedName>
        <fullName evidence="3">Acetyl esterase/lipase</fullName>
    </submittedName>
</protein>
<dbReference type="InterPro" id="IPR050300">
    <property type="entry name" value="GDXG_lipolytic_enzyme"/>
</dbReference>
<dbReference type="EMBL" id="JANUCP010000006">
    <property type="protein sequence ID" value="MCS3920757.1"/>
    <property type="molecule type" value="Genomic_DNA"/>
</dbReference>
<accession>A0ABT2ES68</accession>
<gene>
    <name evidence="3" type="ORF">M2350_003192</name>
</gene>
<dbReference type="Pfam" id="PF20434">
    <property type="entry name" value="BD-FAE"/>
    <property type="match status" value="1"/>
</dbReference>
<feature type="domain" description="BD-FAE-like" evidence="2">
    <location>
        <begin position="62"/>
        <end position="275"/>
    </location>
</feature>
<evidence type="ECO:0000313" key="3">
    <source>
        <dbReference type="EMBL" id="MCS3920757.1"/>
    </source>
</evidence>
<dbReference type="Gene3D" id="3.40.50.1820">
    <property type="entry name" value="alpha/beta hydrolase"/>
    <property type="match status" value="1"/>
</dbReference>
<dbReference type="InterPro" id="IPR049492">
    <property type="entry name" value="BD-FAE-like_dom"/>
</dbReference>
<keyword evidence="1" id="KW-0378">Hydrolase</keyword>
<dbReference type="Proteomes" id="UP001204798">
    <property type="component" value="Unassembled WGS sequence"/>
</dbReference>
<dbReference type="InterPro" id="IPR029058">
    <property type="entry name" value="AB_hydrolase_fold"/>
</dbReference>
<reference evidence="3 4" key="1">
    <citation type="submission" date="2022-08" db="EMBL/GenBank/DDBJ databases">
        <title>Bacterial and archaeal communities from various locations to study Microbial Dark Matter (Phase II).</title>
        <authorList>
            <person name="Stepanauskas R."/>
        </authorList>
    </citation>
    <scope>NUCLEOTIDE SEQUENCE [LARGE SCALE GENOMIC DNA]</scope>
    <source>
        <strain evidence="3 4">PD1</strain>
    </source>
</reference>
<evidence type="ECO:0000313" key="4">
    <source>
        <dbReference type="Proteomes" id="UP001204798"/>
    </source>
</evidence>
<organism evidence="3 4">
    <name type="scientific">Candidatus Fervidibacter sacchari</name>
    <dbReference type="NCBI Taxonomy" id="1448929"/>
    <lineage>
        <taxon>Bacteria</taxon>
        <taxon>Candidatus Fervidibacterota</taxon>
        <taxon>Candidatus Fervidibacter</taxon>
    </lineage>
</organism>
<dbReference type="RefSeq" id="WP_259100864.1">
    <property type="nucleotide sequence ID" value="NZ_CP130454.1"/>
</dbReference>
<dbReference type="PANTHER" id="PTHR48081">
    <property type="entry name" value="AB HYDROLASE SUPERFAMILY PROTEIN C4A8.06C"/>
    <property type="match status" value="1"/>
</dbReference>
<evidence type="ECO:0000259" key="2">
    <source>
        <dbReference type="Pfam" id="PF20434"/>
    </source>
</evidence>
<name>A0ABT2ES68_9BACT</name>
<comment type="caution">
    <text evidence="3">The sequence shown here is derived from an EMBL/GenBank/DDBJ whole genome shotgun (WGS) entry which is preliminary data.</text>
</comment>
<evidence type="ECO:0000256" key="1">
    <source>
        <dbReference type="ARBA" id="ARBA00022801"/>
    </source>
</evidence>
<dbReference type="SUPFAM" id="SSF53474">
    <property type="entry name" value="alpha/beta-Hydrolases"/>
    <property type="match status" value="1"/>
</dbReference>
<keyword evidence="4" id="KW-1185">Reference proteome</keyword>